<dbReference type="InterPro" id="IPR052462">
    <property type="entry name" value="SLIRP/GR-RBP-like"/>
</dbReference>
<dbReference type="Pfam" id="PF00076">
    <property type="entry name" value="RRM_1"/>
    <property type="match status" value="1"/>
</dbReference>
<dbReference type="InterPro" id="IPR012677">
    <property type="entry name" value="Nucleotide-bd_a/b_plait_sf"/>
</dbReference>
<comment type="caution">
    <text evidence="4">The sequence shown here is derived from an EMBL/GenBank/DDBJ whole genome shotgun (WGS) entry which is preliminary data.</text>
</comment>
<dbReference type="AlphaFoldDB" id="A0A955LG80"/>
<dbReference type="CDD" id="cd21608">
    <property type="entry name" value="RRM2_NsCP33_like"/>
    <property type="match status" value="1"/>
</dbReference>
<sequence>MQENKLYVGNLPYSTTQDQLSEVFSQFGEVIEAVIITDRNTGRSKGFGFVTMANNEAAQAAIAGMNGQEMEGRALVVNVARPKKED</sequence>
<dbReference type="Proteomes" id="UP000701698">
    <property type="component" value="Unassembled WGS sequence"/>
</dbReference>
<evidence type="ECO:0000313" key="4">
    <source>
        <dbReference type="EMBL" id="MCA9389789.1"/>
    </source>
</evidence>
<protein>
    <submittedName>
        <fullName evidence="4">RNA-binding protein</fullName>
    </submittedName>
</protein>
<evidence type="ECO:0000313" key="5">
    <source>
        <dbReference type="Proteomes" id="UP000701698"/>
    </source>
</evidence>
<reference evidence="4" key="2">
    <citation type="journal article" date="2021" name="Microbiome">
        <title>Successional dynamics and alternative stable states in a saline activated sludge microbial community over 9 years.</title>
        <authorList>
            <person name="Wang Y."/>
            <person name="Ye J."/>
            <person name="Ju F."/>
            <person name="Liu L."/>
            <person name="Boyd J.A."/>
            <person name="Deng Y."/>
            <person name="Parks D.H."/>
            <person name="Jiang X."/>
            <person name="Yin X."/>
            <person name="Woodcroft B.J."/>
            <person name="Tyson G.W."/>
            <person name="Hugenholtz P."/>
            <person name="Polz M.F."/>
            <person name="Zhang T."/>
        </authorList>
    </citation>
    <scope>NUCLEOTIDE SEQUENCE</scope>
    <source>
        <strain evidence="4">HKST-UBA01</strain>
    </source>
</reference>
<dbReference type="InterPro" id="IPR035979">
    <property type="entry name" value="RBD_domain_sf"/>
</dbReference>
<organism evidence="4 5">
    <name type="scientific">candidate division WWE3 bacterium</name>
    <dbReference type="NCBI Taxonomy" id="2053526"/>
    <lineage>
        <taxon>Bacteria</taxon>
        <taxon>Katanobacteria</taxon>
    </lineage>
</organism>
<dbReference type="PRINTS" id="PR00961">
    <property type="entry name" value="HUDSXLRNA"/>
</dbReference>
<dbReference type="InterPro" id="IPR000504">
    <property type="entry name" value="RRM_dom"/>
</dbReference>
<gene>
    <name evidence="4" type="ORF">KC571_00105</name>
</gene>
<name>A0A955LG80_UNCKA</name>
<keyword evidence="1" id="KW-0677">Repeat</keyword>
<dbReference type="EMBL" id="JAGQKX010000001">
    <property type="protein sequence ID" value="MCA9389789.1"/>
    <property type="molecule type" value="Genomic_DNA"/>
</dbReference>
<dbReference type="SUPFAM" id="SSF54928">
    <property type="entry name" value="RNA-binding domain, RBD"/>
    <property type="match status" value="1"/>
</dbReference>
<accession>A0A955LG80</accession>
<dbReference type="Gene3D" id="3.30.70.330">
    <property type="match status" value="1"/>
</dbReference>
<evidence type="ECO:0000256" key="1">
    <source>
        <dbReference type="ARBA" id="ARBA00022737"/>
    </source>
</evidence>
<proteinExistence type="predicted"/>
<dbReference type="GO" id="GO:0003723">
    <property type="term" value="F:RNA binding"/>
    <property type="evidence" value="ECO:0007669"/>
    <property type="project" value="UniProtKB-KW"/>
</dbReference>
<dbReference type="InterPro" id="IPR002343">
    <property type="entry name" value="Hud_Sxl_RNA"/>
</dbReference>
<evidence type="ECO:0000259" key="3">
    <source>
        <dbReference type="PROSITE" id="PS50102"/>
    </source>
</evidence>
<reference evidence="4" key="1">
    <citation type="submission" date="2020-04" db="EMBL/GenBank/DDBJ databases">
        <authorList>
            <person name="Zhang T."/>
        </authorList>
    </citation>
    <scope>NUCLEOTIDE SEQUENCE</scope>
    <source>
        <strain evidence="4">HKST-UBA01</strain>
    </source>
</reference>
<keyword evidence="2" id="KW-0694">RNA-binding</keyword>
<dbReference type="InterPro" id="IPR048289">
    <property type="entry name" value="RRM2_NsCP33-like"/>
</dbReference>
<dbReference type="PROSITE" id="PS50102">
    <property type="entry name" value="RRM"/>
    <property type="match status" value="1"/>
</dbReference>
<dbReference type="SMART" id="SM00360">
    <property type="entry name" value="RRM"/>
    <property type="match status" value="1"/>
</dbReference>
<evidence type="ECO:0000256" key="2">
    <source>
        <dbReference type="ARBA" id="ARBA00022884"/>
    </source>
</evidence>
<dbReference type="GO" id="GO:1990904">
    <property type="term" value="C:ribonucleoprotein complex"/>
    <property type="evidence" value="ECO:0007669"/>
    <property type="project" value="InterPro"/>
</dbReference>
<feature type="domain" description="RRM" evidence="3">
    <location>
        <begin position="4"/>
        <end position="82"/>
    </location>
</feature>
<dbReference type="PANTHER" id="PTHR48027">
    <property type="entry name" value="HETEROGENEOUS NUCLEAR RIBONUCLEOPROTEIN 87F-RELATED"/>
    <property type="match status" value="1"/>
</dbReference>